<evidence type="ECO:0000259" key="2">
    <source>
        <dbReference type="PROSITE" id="PS50858"/>
    </source>
</evidence>
<protein>
    <recommendedName>
        <fullName evidence="2">BSD domain-containing protein</fullName>
    </recommendedName>
</protein>
<gene>
    <name evidence="3" type="ORF">M0R45_011837</name>
</gene>
<feature type="compositionally biased region" description="Acidic residues" evidence="1">
    <location>
        <begin position="15"/>
        <end position="26"/>
    </location>
</feature>
<dbReference type="InterPro" id="IPR005607">
    <property type="entry name" value="BSD_dom"/>
</dbReference>
<dbReference type="PANTHER" id="PTHR31923">
    <property type="entry name" value="BSD DOMAIN-CONTAINING PROTEIN"/>
    <property type="match status" value="1"/>
</dbReference>
<dbReference type="Pfam" id="PF03909">
    <property type="entry name" value="BSD"/>
    <property type="match status" value="1"/>
</dbReference>
<dbReference type="Gene3D" id="1.10.3970.10">
    <property type="entry name" value="BSD domain"/>
    <property type="match status" value="1"/>
</dbReference>
<name>A0AAW1YBG5_RUBAR</name>
<dbReference type="Proteomes" id="UP001457282">
    <property type="component" value="Unassembled WGS sequence"/>
</dbReference>
<feature type="compositionally biased region" description="Polar residues" evidence="1">
    <location>
        <begin position="30"/>
        <end position="46"/>
    </location>
</feature>
<keyword evidence="4" id="KW-1185">Reference proteome</keyword>
<feature type="compositionally biased region" description="Basic and acidic residues" evidence="1">
    <location>
        <begin position="62"/>
        <end position="71"/>
    </location>
</feature>
<accession>A0AAW1YBG5</accession>
<dbReference type="InterPro" id="IPR035925">
    <property type="entry name" value="BSD_dom_sf"/>
</dbReference>
<dbReference type="AlphaFoldDB" id="A0AAW1YBG5"/>
<dbReference type="PROSITE" id="PS50858">
    <property type="entry name" value="BSD"/>
    <property type="match status" value="1"/>
</dbReference>
<feature type="region of interest" description="Disordered" evidence="1">
    <location>
        <begin position="89"/>
        <end position="129"/>
    </location>
</feature>
<feature type="domain" description="BSD" evidence="2">
    <location>
        <begin position="174"/>
        <end position="219"/>
    </location>
</feature>
<dbReference type="PANTHER" id="PTHR31923:SF27">
    <property type="entry name" value="BSD DOMAIN-CONTAINING PROTEIN"/>
    <property type="match status" value="1"/>
</dbReference>
<sequence>MSWLAHSLSKSLRIEDDDGDGEDNDDVVPHNNSNEAHVPPTTSTKPQADDIEIESDGEEEDAQTRGVKEDLSEFQQTLTRQFWGVASFLAPPPSHPSDRLASDCGRSGPADHQPGQSPMAFNEDEEEEEELEECAVGVTEEVLAFARNIAMHPETWLDFPLDEEEDLGDFEMSDAQQEHAMMIEHLAPRLAALRFELCPCHMSESYFWKVYFVLLHSRLNKHDAEILSTPQVMEARAKWMQELQCQTPTSISKCQNMSGLKKHFTFKRQF</sequence>
<evidence type="ECO:0000313" key="3">
    <source>
        <dbReference type="EMBL" id="KAK9946369.1"/>
    </source>
</evidence>
<dbReference type="SMART" id="SM00751">
    <property type="entry name" value="BSD"/>
    <property type="match status" value="1"/>
</dbReference>
<evidence type="ECO:0000313" key="4">
    <source>
        <dbReference type="Proteomes" id="UP001457282"/>
    </source>
</evidence>
<comment type="caution">
    <text evidence="3">The sequence shown here is derived from an EMBL/GenBank/DDBJ whole genome shotgun (WGS) entry which is preliminary data.</text>
</comment>
<organism evidence="3 4">
    <name type="scientific">Rubus argutus</name>
    <name type="common">Southern blackberry</name>
    <dbReference type="NCBI Taxonomy" id="59490"/>
    <lineage>
        <taxon>Eukaryota</taxon>
        <taxon>Viridiplantae</taxon>
        <taxon>Streptophyta</taxon>
        <taxon>Embryophyta</taxon>
        <taxon>Tracheophyta</taxon>
        <taxon>Spermatophyta</taxon>
        <taxon>Magnoliopsida</taxon>
        <taxon>eudicotyledons</taxon>
        <taxon>Gunneridae</taxon>
        <taxon>Pentapetalae</taxon>
        <taxon>rosids</taxon>
        <taxon>fabids</taxon>
        <taxon>Rosales</taxon>
        <taxon>Rosaceae</taxon>
        <taxon>Rosoideae</taxon>
        <taxon>Rosoideae incertae sedis</taxon>
        <taxon>Rubus</taxon>
    </lineage>
</organism>
<dbReference type="SUPFAM" id="SSF140383">
    <property type="entry name" value="BSD domain-like"/>
    <property type="match status" value="1"/>
</dbReference>
<feature type="compositionally biased region" description="Acidic residues" evidence="1">
    <location>
        <begin position="49"/>
        <end position="61"/>
    </location>
</feature>
<reference evidence="3 4" key="1">
    <citation type="journal article" date="2023" name="G3 (Bethesda)">
        <title>A chromosome-length genome assembly and annotation of blackberry (Rubus argutus, cv. 'Hillquist').</title>
        <authorList>
            <person name="Bruna T."/>
            <person name="Aryal R."/>
            <person name="Dudchenko O."/>
            <person name="Sargent D.J."/>
            <person name="Mead D."/>
            <person name="Buti M."/>
            <person name="Cavallini A."/>
            <person name="Hytonen T."/>
            <person name="Andres J."/>
            <person name="Pham M."/>
            <person name="Weisz D."/>
            <person name="Mascagni F."/>
            <person name="Usai G."/>
            <person name="Natali L."/>
            <person name="Bassil N."/>
            <person name="Fernandez G.E."/>
            <person name="Lomsadze A."/>
            <person name="Armour M."/>
            <person name="Olukolu B."/>
            <person name="Poorten T."/>
            <person name="Britton C."/>
            <person name="Davik J."/>
            <person name="Ashrafi H."/>
            <person name="Aiden E.L."/>
            <person name="Borodovsky M."/>
            <person name="Worthington M."/>
        </authorList>
    </citation>
    <scope>NUCLEOTIDE SEQUENCE [LARGE SCALE GENOMIC DNA]</scope>
    <source>
        <strain evidence="3">PI 553951</strain>
    </source>
</reference>
<proteinExistence type="predicted"/>
<evidence type="ECO:0000256" key="1">
    <source>
        <dbReference type="SAM" id="MobiDB-lite"/>
    </source>
</evidence>
<dbReference type="EMBL" id="JBEDUW010000002">
    <property type="protein sequence ID" value="KAK9946369.1"/>
    <property type="molecule type" value="Genomic_DNA"/>
</dbReference>
<feature type="region of interest" description="Disordered" evidence="1">
    <location>
        <begin position="1"/>
        <end position="73"/>
    </location>
</feature>